<dbReference type="GO" id="GO:0055085">
    <property type="term" value="P:transmembrane transport"/>
    <property type="evidence" value="ECO:0007669"/>
    <property type="project" value="InterPro"/>
</dbReference>
<feature type="binding site" evidence="8">
    <location>
        <position position="218"/>
    </location>
    <ligand>
        <name>Fe cation</name>
        <dbReference type="ChEBI" id="CHEBI:24875"/>
    </ligand>
</feature>
<evidence type="ECO:0000256" key="2">
    <source>
        <dbReference type="ARBA" id="ARBA00022448"/>
    </source>
</evidence>
<dbReference type="InterPro" id="IPR006061">
    <property type="entry name" value="SBP_1_CS"/>
</dbReference>
<dbReference type="InterPro" id="IPR026045">
    <property type="entry name" value="Ferric-bd"/>
</dbReference>
<name>A0A0H5QBY4_NEIMI</name>
<evidence type="ECO:0000256" key="8">
    <source>
        <dbReference type="PIRSR" id="PIRSR002825-1"/>
    </source>
</evidence>
<dbReference type="InterPro" id="IPR006059">
    <property type="entry name" value="SBP"/>
</dbReference>
<evidence type="ECO:0000313" key="11">
    <source>
        <dbReference type="Proteomes" id="UP000182715"/>
    </source>
</evidence>
<evidence type="ECO:0000256" key="9">
    <source>
        <dbReference type="SAM" id="SignalP"/>
    </source>
</evidence>
<keyword evidence="2" id="KW-0813">Transport</keyword>
<dbReference type="PROSITE" id="PS01037">
    <property type="entry name" value="SBP_BACTERIAL_1"/>
    <property type="match status" value="1"/>
</dbReference>
<feature type="binding site" evidence="8">
    <location>
        <position position="79"/>
    </location>
    <ligand>
        <name>Fe cation</name>
        <dbReference type="ChEBI" id="CHEBI:24875"/>
    </ligand>
</feature>
<dbReference type="SUPFAM" id="SSF53850">
    <property type="entry name" value="Periplasmic binding protein-like II"/>
    <property type="match status" value="1"/>
</dbReference>
<feature type="chain" id="PRO_5005222563" evidence="9">
    <location>
        <begin position="23"/>
        <end position="331"/>
    </location>
</feature>
<dbReference type="EMBL" id="CVTF01000072">
    <property type="protein sequence ID" value="CRY99489.1"/>
    <property type="molecule type" value="Genomic_DNA"/>
</dbReference>
<feature type="signal peptide" evidence="9">
    <location>
        <begin position="1"/>
        <end position="22"/>
    </location>
</feature>
<keyword evidence="3" id="KW-0410">Iron transport</keyword>
<dbReference type="Gene3D" id="3.40.190.10">
    <property type="entry name" value="Periplasmic binding protein-like II"/>
    <property type="match status" value="2"/>
</dbReference>
<feature type="binding site" evidence="8">
    <location>
        <position position="217"/>
    </location>
    <ligand>
        <name>Fe cation</name>
        <dbReference type="ChEBI" id="CHEBI:24875"/>
    </ligand>
</feature>
<keyword evidence="6 8" id="KW-0408">Iron</keyword>
<evidence type="ECO:0000256" key="1">
    <source>
        <dbReference type="ARBA" id="ARBA00008520"/>
    </source>
</evidence>
<protein>
    <submittedName>
        <fullName evidence="10">Ferric iron ABC transporter, iron-binding protein</fullName>
    </submittedName>
</protein>
<dbReference type="AlphaFoldDB" id="A0A0H5QBY4"/>
<evidence type="ECO:0000256" key="3">
    <source>
        <dbReference type="ARBA" id="ARBA00022496"/>
    </source>
</evidence>
<dbReference type="PIRSF" id="PIRSF002825">
    <property type="entry name" value="CfbpA"/>
    <property type="match status" value="1"/>
</dbReference>
<dbReference type="PANTHER" id="PTHR30006">
    <property type="entry name" value="THIAMINE-BINDING PERIPLASMIC PROTEIN-RELATED"/>
    <property type="match status" value="1"/>
</dbReference>
<evidence type="ECO:0000256" key="7">
    <source>
        <dbReference type="ARBA" id="ARBA00023065"/>
    </source>
</evidence>
<dbReference type="GO" id="GO:0046872">
    <property type="term" value="F:metal ion binding"/>
    <property type="evidence" value="ECO:0007669"/>
    <property type="project" value="UniProtKB-KW"/>
</dbReference>
<dbReference type="Pfam" id="PF01547">
    <property type="entry name" value="SBP_bac_1"/>
    <property type="match status" value="1"/>
</dbReference>
<accession>A0A0H5QBY4</accession>
<evidence type="ECO:0000256" key="6">
    <source>
        <dbReference type="ARBA" id="ARBA00023004"/>
    </source>
</evidence>
<evidence type="ECO:0000256" key="5">
    <source>
        <dbReference type="ARBA" id="ARBA00022729"/>
    </source>
</evidence>
<reference evidence="10 11" key="1">
    <citation type="submission" date="2014-11" db="EMBL/GenBank/DDBJ databases">
        <authorList>
            <person name="Diene M.Seydina."/>
        </authorList>
    </citation>
    <scope>NUCLEOTIDE SEQUENCE [LARGE SCALE GENOMIC DNA]</scope>
    <source>
        <strain evidence="10 11">Neisseria meningitidis CHUV</strain>
    </source>
</reference>
<proteinExistence type="inferred from homology"/>
<dbReference type="Proteomes" id="UP000182715">
    <property type="component" value="Unassembled WGS sequence"/>
</dbReference>
<keyword evidence="4 8" id="KW-0479">Metal-binding</keyword>
<dbReference type="PANTHER" id="PTHR30006:SF15">
    <property type="entry name" value="IRON-UTILIZATION PERIPLASMIC PROTEIN"/>
    <property type="match status" value="1"/>
</dbReference>
<keyword evidence="7" id="KW-0406">Ion transport</keyword>
<dbReference type="GO" id="GO:0030288">
    <property type="term" value="C:outer membrane-bounded periplasmic space"/>
    <property type="evidence" value="ECO:0007669"/>
    <property type="project" value="TreeGrafter"/>
</dbReference>
<dbReference type="SMR" id="A0A0H5QBY4"/>
<comment type="similarity">
    <text evidence="1">Belongs to the bacterial solute-binding protein 1 family.</text>
</comment>
<evidence type="ECO:0000256" key="4">
    <source>
        <dbReference type="ARBA" id="ARBA00022723"/>
    </source>
</evidence>
<dbReference type="CDD" id="cd13543">
    <property type="entry name" value="PBP2_Fbp"/>
    <property type="match status" value="1"/>
</dbReference>
<feature type="binding site" evidence="8">
    <location>
        <position position="31"/>
    </location>
    <ligand>
        <name>Fe cation</name>
        <dbReference type="ChEBI" id="CHEBI:24875"/>
    </ligand>
</feature>
<sequence length="331" mass="35828">MKTSIRYALLAAALTAATPALADITVYNGQHKEAAQAVADAFTRATGIKVKLNSAKGDQLAGQIKEEGSRSPADVFYSEQIPALATLSAANLLEPLPASTINETRGKGVPVAAKKDWVALSGRSRVVVYDTRKLSEKDLEKSVLNYATPKWKNRIGYAPTSGAFLEQVVAIVKLKGEAAALKWLKGLKEYGKPYAKNSVALQAVENGEIDAALINNYYWHAFAREKGVQNVHTRLNFVRHRDPGALVTYSGAAVLKSSQNKDEAKKFVAFLASKEGQRALTAVRAEYPLNPHVVSTFNLEPIAKLEAPQVSATTVSEKEHATRLLEQAGMK</sequence>
<dbReference type="OMA" id="FNMEPYA"/>
<evidence type="ECO:0000313" key="10">
    <source>
        <dbReference type="EMBL" id="CRY99489.1"/>
    </source>
</evidence>
<keyword evidence="5 9" id="KW-0732">Signal</keyword>
<organism evidence="10 11">
    <name type="scientific">Neisseria meningitidis serogroup B</name>
    <dbReference type="NCBI Taxonomy" id="491"/>
    <lineage>
        <taxon>Bacteria</taxon>
        <taxon>Pseudomonadati</taxon>
        <taxon>Pseudomonadota</taxon>
        <taxon>Betaproteobacteria</taxon>
        <taxon>Neisseriales</taxon>
        <taxon>Neisseriaceae</taxon>
        <taxon>Neisseria</taxon>
    </lineage>
</organism>
<dbReference type="GO" id="GO:0006826">
    <property type="term" value="P:iron ion transport"/>
    <property type="evidence" value="ECO:0007669"/>
    <property type="project" value="UniProtKB-KW"/>
</dbReference>